<dbReference type="PANTHER" id="PTHR13690:SF124">
    <property type="entry name" value="TRANSCRIPTION FACTOR RF2A"/>
    <property type="match status" value="1"/>
</dbReference>
<comment type="caution">
    <text evidence="9">The sequence shown here is derived from an EMBL/GenBank/DDBJ whole genome shotgun (WGS) entry which is preliminary data.</text>
</comment>
<feature type="coiled-coil region" evidence="6">
    <location>
        <begin position="119"/>
        <end position="146"/>
    </location>
</feature>
<evidence type="ECO:0000256" key="5">
    <source>
        <dbReference type="ARBA" id="ARBA00023242"/>
    </source>
</evidence>
<dbReference type="Pfam" id="PF00170">
    <property type="entry name" value="bZIP_1"/>
    <property type="match status" value="1"/>
</dbReference>
<sequence length="407" mass="43469">MAEHLGPTAGERRPPAAARPSAGMRRGNRGVPPDMDPSHGLGEEGSIDQALLEPCRSIEIGMAGMQSSEEVGTDSESDSGESGMQRTGMAGSGEGRRERRILANRRSAQRSRTRRMQYIHEVERKVEELRAKSEAMSAALLQLRRHHSDLSHRKADLQGRVASLMASSQQREAACWELRCEVSRLRSQVTGTPVGGATDQEQGDRPGAEGRGQGMLQVPLGESTPPGATVARDPALLPGAPAPGPVHGSANSSATGHDPLRGPTLSIMDSRRDAYMDALTAQAAALQSHNVDLANSLLQSEQRSQQSQLWHGQGQQMHGHIHQPFRDIEDSYFLDRPLGDDGVIDLLGEVLGQEPAGLCDLWPTWPDPGARGLGHQYFVAEVADGLAADVELMGSVGAQQGQGAIGV</sequence>
<feature type="region of interest" description="Disordered" evidence="7">
    <location>
        <begin position="1"/>
        <end position="48"/>
    </location>
</feature>
<dbReference type="PROSITE" id="PS50217">
    <property type="entry name" value="BZIP"/>
    <property type="match status" value="1"/>
</dbReference>
<proteinExistence type="predicted"/>
<keyword evidence="3" id="KW-0238">DNA-binding</keyword>
<dbReference type="GO" id="GO:0003677">
    <property type="term" value="F:DNA binding"/>
    <property type="evidence" value="ECO:0007669"/>
    <property type="project" value="UniProtKB-KW"/>
</dbReference>
<keyword evidence="2" id="KW-0805">Transcription regulation</keyword>
<dbReference type="EMBL" id="CAJHUC010000881">
    <property type="protein sequence ID" value="CAD7698750.1"/>
    <property type="molecule type" value="Genomic_DNA"/>
</dbReference>
<dbReference type="InterPro" id="IPR044759">
    <property type="entry name" value="bZIP_RF2"/>
</dbReference>
<evidence type="ECO:0000256" key="3">
    <source>
        <dbReference type="ARBA" id="ARBA00023125"/>
    </source>
</evidence>
<name>A0A8S1IUC7_9CHLO</name>
<accession>A0A8S1IUC7</accession>
<dbReference type="SUPFAM" id="SSF57959">
    <property type="entry name" value="Leucine zipper domain"/>
    <property type="match status" value="1"/>
</dbReference>
<dbReference type="PANTHER" id="PTHR13690">
    <property type="entry name" value="TRANSCRIPTION FACTOR POSF21-RELATED"/>
    <property type="match status" value="1"/>
</dbReference>
<reference evidence="9" key="1">
    <citation type="submission" date="2020-12" db="EMBL/GenBank/DDBJ databases">
        <authorList>
            <person name="Iha C."/>
        </authorList>
    </citation>
    <scope>NUCLEOTIDE SEQUENCE</scope>
</reference>
<evidence type="ECO:0000313" key="9">
    <source>
        <dbReference type="EMBL" id="CAD7698750.1"/>
    </source>
</evidence>
<organism evidence="9 10">
    <name type="scientific">Ostreobium quekettii</name>
    <dbReference type="NCBI Taxonomy" id="121088"/>
    <lineage>
        <taxon>Eukaryota</taxon>
        <taxon>Viridiplantae</taxon>
        <taxon>Chlorophyta</taxon>
        <taxon>core chlorophytes</taxon>
        <taxon>Ulvophyceae</taxon>
        <taxon>TCBD clade</taxon>
        <taxon>Bryopsidales</taxon>
        <taxon>Ostreobineae</taxon>
        <taxon>Ostreobiaceae</taxon>
        <taxon>Ostreobium</taxon>
    </lineage>
</organism>
<dbReference type="OrthoDB" id="577479at2759"/>
<dbReference type="Gene3D" id="1.20.5.170">
    <property type="match status" value="1"/>
</dbReference>
<dbReference type="Proteomes" id="UP000708148">
    <property type="component" value="Unassembled WGS sequence"/>
</dbReference>
<evidence type="ECO:0000313" key="10">
    <source>
        <dbReference type="Proteomes" id="UP000708148"/>
    </source>
</evidence>
<evidence type="ECO:0000256" key="4">
    <source>
        <dbReference type="ARBA" id="ARBA00023163"/>
    </source>
</evidence>
<protein>
    <recommendedName>
        <fullName evidence="8">BZIP domain-containing protein</fullName>
    </recommendedName>
</protein>
<evidence type="ECO:0000256" key="7">
    <source>
        <dbReference type="SAM" id="MobiDB-lite"/>
    </source>
</evidence>
<dbReference type="InterPro" id="IPR004827">
    <property type="entry name" value="bZIP"/>
</dbReference>
<dbReference type="GO" id="GO:0003700">
    <property type="term" value="F:DNA-binding transcription factor activity"/>
    <property type="evidence" value="ECO:0007669"/>
    <property type="project" value="InterPro"/>
</dbReference>
<dbReference type="SMART" id="SM00338">
    <property type="entry name" value="BRLZ"/>
    <property type="match status" value="1"/>
</dbReference>
<keyword evidence="4" id="KW-0804">Transcription</keyword>
<dbReference type="CDD" id="cd14703">
    <property type="entry name" value="bZIP_plant_RF2"/>
    <property type="match status" value="1"/>
</dbReference>
<evidence type="ECO:0000259" key="8">
    <source>
        <dbReference type="PROSITE" id="PS50217"/>
    </source>
</evidence>
<comment type="subcellular location">
    <subcellularLocation>
        <location evidence="1">Nucleus</location>
    </subcellularLocation>
</comment>
<dbReference type="AlphaFoldDB" id="A0A8S1IUC7"/>
<dbReference type="GO" id="GO:0005634">
    <property type="term" value="C:nucleus"/>
    <property type="evidence" value="ECO:0007669"/>
    <property type="project" value="UniProtKB-SubCell"/>
</dbReference>
<dbReference type="PROSITE" id="PS00036">
    <property type="entry name" value="BZIP_BASIC"/>
    <property type="match status" value="1"/>
</dbReference>
<feature type="domain" description="BZIP" evidence="8">
    <location>
        <begin position="94"/>
        <end position="157"/>
    </location>
</feature>
<feature type="compositionally biased region" description="Basic residues" evidence="7">
    <location>
        <begin position="102"/>
        <end position="113"/>
    </location>
</feature>
<feature type="compositionally biased region" description="Low complexity" evidence="7">
    <location>
        <begin position="15"/>
        <end position="25"/>
    </location>
</feature>
<dbReference type="InterPro" id="IPR046347">
    <property type="entry name" value="bZIP_sf"/>
</dbReference>
<evidence type="ECO:0000256" key="1">
    <source>
        <dbReference type="ARBA" id="ARBA00004123"/>
    </source>
</evidence>
<feature type="region of interest" description="Disordered" evidence="7">
    <location>
        <begin position="65"/>
        <end position="113"/>
    </location>
</feature>
<feature type="region of interest" description="Disordered" evidence="7">
    <location>
        <begin position="190"/>
        <end position="266"/>
    </location>
</feature>
<evidence type="ECO:0000256" key="6">
    <source>
        <dbReference type="SAM" id="Coils"/>
    </source>
</evidence>
<keyword evidence="5" id="KW-0539">Nucleus</keyword>
<evidence type="ECO:0000256" key="2">
    <source>
        <dbReference type="ARBA" id="ARBA00023015"/>
    </source>
</evidence>
<keyword evidence="10" id="KW-1185">Reference proteome</keyword>
<keyword evidence="6" id="KW-0175">Coiled coil</keyword>
<gene>
    <name evidence="9" type="ORF">OSTQU699_LOCUS4109</name>
</gene>